<accession>A0A317C970</accession>
<organism evidence="3 4">
    <name type="scientific">Leucothrix pacifica</name>
    <dbReference type="NCBI Taxonomy" id="1247513"/>
    <lineage>
        <taxon>Bacteria</taxon>
        <taxon>Pseudomonadati</taxon>
        <taxon>Pseudomonadota</taxon>
        <taxon>Gammaproteobacteria</taxon>
        <taxon>Thiotrichales</taxon>
        <taxon>Thiotrichaceae</taxon>
        <taxon>Leucothrix</taxon>
    </lineage>
</organism>
<keyword evidence="4" id="KW-1185">Reference proteome</keyword>
<gene>
    <name evidence="3" type="ORF">DKW60_16020</name>
</gene>
<dbReference type="Pfam" id="PF13511">
    <property type="entry name" value="DUF4124"/>
    <property type="match status" value="1"/>
</dbReference>
<evidence type="ECO:0000256" key="1">
    <source>
        <dbReference type="SAM" id="Coils"/>
    </source>
</evidence>
<name>A0A317C970_9GAMM</name>
<reference evidence="3 4" key="1">
    <citation type="submission" date="2018-05" db="EMBL/GenBank/DDBJ databases">
        <title>Leucothrix arctica sp. nov., isolated from Arctic seawater.</title>
        <authorList>
            <person name="Choi A."/>
            <person name="Baek K."/>
        </authorList>
    </citation>
    <scope>NUCLEOTIDE SEQUENCE [LARGE SCALE GENOMIC DNA]</scope>
    <source>
        <strain evidence="3 4">JCM 18388</strain>
    </source>
</reference>
<evidence type="ECO:0000313" key="3">
    <source>
        <dbReference type="EMBL" id="PWQ94909.1"/>
    </source>
</evidence>
<dbReference type="EMBL" id="QGKM01000052">
    <property type="protein sequence ID" value="PWQ94909.1"/>
    <property type="molecule type" value="Genomic_DNA"/>
</dbReference>
<evidence type="ECO:0000259" key="2">
    <source>
        <dbReference type="Pfam" id="PF13511"/>
    </source>
</evidence>
<protein>
    <recommendedName>
        <fullName evidence="2">DUF4124 domain-containing protein</fullName>
    </recommendedName>
</protein>
<sequence>MKTHYSLVLLAFVWSTAVYSGLYRWVDEHGKVHYGDRIPPAYAQNGHVKLYKSGLTKEKVESAAARKERIEKAARDIEIQKKLKEEQHEADLQEMRDTQLRSMFSSLEELEMVYQSKLEMADGGIAILQARHKKLSESLEKLEARHERMLNPNDKNLLGMKIDDILDNLHIYQQAITDNQIERTKIEERFKKDLLRYTQLTGEEKKSASDN</sequence>
<feature type="coiled-coil region" evidence="1">
    <location>
        <begin position="60"/>
        <end position="87"/>
    </location>
</feature>
<dbReference type="OrthoDB" id="7064973at2"/>
<feature type="domain" description="DUF4124" evidence="2">
    <location>
        <begin position="15"/>
        <end position="52"/>
    </location>
</feature>
<dbReference type="Proteomes" id="UP000245539">
    <property type="component" value="Unassembled WGS sequence"/>
</dbReference>
<evidence type="ECO:0000313" key="4">
    <source>
        <dbReference type="Proteomes" id="UP000245539"/>
    </source>
</evidence>
<proteinExistence type="predicted"/>
<comment type="caution">
    <text evidence="3">The sequence shown here is derived from an EMBL/GenBank/DDBJ whole genome shotgun (WGS) entry which is preliminary data.</text>
</comment>
<dbReference type="AlphaFoldDB" id="A0A317C970"/>
<dbReference type="InterPro" id="IPR025392">
    <property type="entry name" value="DUF4124"/>
</dbReference>
<dbReference type="RefSeq" id="WP_109838671.1">
    <property type="nucleotide sequence ID" value="NZ_QGKM01000052.1"/>
</dbReference>
<keyword evidence="1" id="KW-0175">Coiled coil</keyword>